<evidence type="ECO:0000313" key="2">
    <source>
        <dbReference type="EMBL" id="KAJ8950365.1"/>
    </source>
</evidence>
<evidence type="ECO:0000313" key="3">
    <source>
        <dbReference type="Proteomes" id="UP001162156"/>
    </source>
</evidence>
<accession>A0AAV8YHJ8</accession>
<organism evidence="2 3">
    <name type="scientific">Rhamnusium bicolor</name>
    <dbReference type="NCBI Taxonomy" id="1586634"/>
    <lineage>
        <taxon>Eukaryota</taxon>
        <taxon>Metazoa</taxon>
        <taxon>Ecdysozoa</taxon>
        <taxon>Arthropoda</taxon>
        <taxon>Hexapoda</taxon>
        <taxon>Insecta</taxon>
        <taxon>Pterygota</taxon>
        <taxon>Neoptera</taxon>
        <taxon>Endopterygota</taxon>
        <taxon>Coleoptera</taxon>
        <taxon>Polyphaga</taxon>
        <taxon>Cucujiformia</taxon>
        <taxon>Chrysomeloidea</taxon>
        <taxon>Cerambycidae</taxon>
        <taxon>Lepturinae</taxon>
        <taxon>Rhagiini</taxon>
        <taxon>Rhamnusium</taxon>
    </lineage>
</organism>
<proteinExistence type="predicted"/>
<name>A0AAV8YHJ8_9CUCU</name>
<dbReference type="PANTHER" id="PTHR21678:SF0">
    <property type="entry name" value="C3H1-TYPE DOMAIN-CONTAINING PROTEIN"/>
    <property type="match status" value="1"/>
</dbReference>
<dbReference type="EMBL" id="JANEYF010002177">
    <property type="protein sequence ID" value="KAJ8950365.1"/>
    <property type="molecule type" value="Genomic_DNA"/>
</dbReference>
<dbReference type="PANTHER" id="PTHR21678">
    <property type="entry name" value="GROWTH INHIBITION AND DIFFERENTIATION RELATED PROTEIN 88"/>
    <property type="match status" value="1"/>
</dbReference>
<reference evidence="2" key="1">
    <citation type="journal article" date="2023" name="Insect Mol. Biol.">
        <title>Genome sequencing provides insights into the evolution of gene families encoding plant cell wall-degrading enzymes in longhorned beetles.</title>
        <authorList>
            <person name="Shin N.R."/>
            <person name="Okamura Y."/>
            <person name="Kirsch R."/>
            <person name="Pauchet Y."/>
        </authorList>
    </citation>
    <scope>NUCLEOTIDE SEQUENCE</scope>
    <source>
        <strain evidence="2">RBIC_L_NR</strain>
    </source>
</reference>
<gene>
    <name evidence="2" type="ORF">NQ314_007902</name>
</gene>
<evidence type="ECO:0000256" key="1">
    <source>
        <dbReference type="SAM" id="MobiDB-lite"/>
    </source>
</evidence>
<dbReference type="AlphaFoldDB" id="A0AAV8YHJ8"/>
<keyword evidence="3" id="KW-1185">Reference proteome</keyword>
<dbReference type="InterPro" id="IPR039884">
    <property type="entry name" value="R3HC1/R3HCL"/>
</dbReference>
<feature type="region of interest" description="Disordered" evidence="1">
    <location>
        <begin position="1"/>
        <end position="54"/>
    </location>
</feature>
<sequence>MLESSASEESCQRLRKKRPERQLYIPPAQRTQRRLSKENSLQDDQSDDSAKTKILYKKKNGAEIDINKRNIIKELEANKNKENDIKVKYKRETGGLLDQKCTKFTETEQDINYISISWEYRISRNDSDVQCQHFCEPASYPYFNYSHYSSIYKRVPIFCNKSSSNILYILYKDYALWQPKVYINYIETDTSSANSRTYPLYSFDEALRVSSICYNMETVHKNVLASFDCLGFRAFKMFWNGSRYFNKSDVIDLSIVNCGHKFIIHTKDGSEYLYECEEDHGILKCYLDQNKKNCCEEKPDNCTFENGVRQNATKSMRSDIIKRTRPIMKYVDNGSDTLQIGKNYNVNDWEDLFNDDDDQLEEEIFKEIVHEVGTDLSNDDSKGEYSEYFSKQSEDLDHMVELYDFPPSLGTHDIIQAFSHINTQRAVELSNSLIKVRPMAAASSMSLSTAYKSDLKPAMKRPQTNLQTARRLITTHLGTKSKVSREQNAKERNDLQAARELKKLARKNEQDAWEGKLRSSVN</sequence>
<dbReference type="Proteomes" id="UP001162156">
    <property type="component" value="Unassembled WGS sequence"/>
</dbReference>
<comment type="caution">
    <text evidence="2">The sequence shown here is derived from an EMBL/GenBank/DDBJ whole genome shotgun (WGS) entry which is preliminary data.</text>
</comment>
<protein>
    <submittedName>
        <fullName evidence="2">Uncharacterized protein</fullName>
    </submittedName>
</protein>